<proteinExistence type="predicted"/>
<dbReference type="RefSeq" id="WP_311535318.1">
    <property type="nucleotide sequence ID" value="NZ_JAVRHQ010000015.1"/>
</dbReference>
<evidence type="ECO:0000313" key="2">
    <source>
        <dbReference type="Proteomes" id="UP001262889"/>
    </source>
</evidence>
<accession>A0ABU3CBJ1</accession>
<evidence type="ECO:0000313" key="1">
    <source>
        <dbReference type="EMBL" id="MDT0643700.1"/>
    </source>
</evidence>
<sequence length="85" mass="9380">MVTIKIDERTKAGKAFLEIAKIFSREKKGVEIVKPALVKKAKSKSYPVSKNVPNAETLKAMEEAEKGIGVKRFDSVDALFEDLGI</sequence>
<name>A0ABU3CBJ1_9FLAO</name>
<gene>
    <name evidence="1" type="ORF">RM553_12730</name>
</gene>
<protein>
    <submittedName>
        <fullName evidence="1">Type II toxin-antitoxin system RelB/DinJ family antitoxin</fullName>
    </submittedName>
</protein>
<reference evidence="1 2" key="1">
    <citation type="submission" date="2023-09" db="EMBL/GenBank/DDBJ databases">
        <authorList>
            <person name="Rey-Velasco X."/>
        </authorList>
    </citation>
    <scope>NUCLEOTIDE SEQUENCE [LARGE SCALE GENOMIC DNA]</scope>
    <source>
        <strain evidence="1 2">F363</strain>
    </source>
</reference>
<dbReference type="Proteomes" id="UP001262889">
    <property type="component" value="Unassembled WGS sequence"/>
</dbReference>
<keyword evidence="2" id="KW-1185">Reference proteome</keyword>
<organism evidence="1 2">
    <name type="scientific">Autumnicola tepida</name>
    <dbReference type="NCBI Taxonomy" id="3075595"/>
    <lineage>
        <taxon>Bacteria</taxon>
        <taxon>Pseudomonadati</taxon>
        <taxon>Bacteroidota</taxon>
        <taxon>Flavobacteriia</taxon>
        <taxon>Flavobacteriales</taxon>
        <taxon>Flavobacteriaceae</taxon>
        <taxon>Autumnicola</taxon>
    </lineage>
</organism>
<dbReference type="EMBL" id="JAVRHQ010000015">
    <property type="protein sequence ID" value="MDT0643700.1"/>
    <property type="molecule type" value="Genomic_DNA"/>
</dbReference>
<comment type="caution">
    <text evidence="1">The sequence shown here is derived from an EMBL/GenBank/DDBJ whole genome shotgun (WGS) entry which is preliminary data.</text>
</comment>